<dbReference type="EMBL" id="MN739479">
    <property type="protein sequence ID" value="QHT06920.1"/>
    <property type="molecule type" value="Genomic_DNA"/>
</dbReference>
<accession>A0A6C0CSR8</accession>
<evidence type="ECO:0000313" key="1">
    <source>
        <dbReference type="EMBL" id="QHT06920.1"/>
    </source>
</evidence>
<dbReference type="AlphaFoldDB" id="A0A6C0CSR8"/>
<protein>
    <submittedName>
        <fullName evidence="1">Uncharacterized protein</fullName>
    </submittedName>
</protein>
<reference evidence="1" key="1">
    <citation type="journal article" date="2020" name="Nature">
        <title>Giant virus diversity and host interactions through global metagenomics.</title>
        <authorList>
            <person name="Schulz F."/>
            <person name="Roux S."/>
            <person name="Paez-Espino D."/>
            <person name="Jungbluth S."/>
            <person name="Walsh D.A."/>
            <person name="Denef V.J."/>
            <person name="McMahon K.D."/>
            <person name="Konstantinidis K.T."/>
            <person name="Eloe-Fadrosh E.A."/>
            <person name="Kyrpides N.C."/>
            <person name="Woyke T."/>
        </authorList>
    </citation>
    <scope>NUCLEOTIDE SEQUENCE</scope>
    <source>
        <strain evidence="1">GVMAG-M-3300021962-46</strain>
    </source>
</reference>
<proteinExistence type="predicted"/>
<organism evidence="1">
    <name type="scientific">viral metagenome</name>
    <dbReference type="NCBI Taxonomy" id="1070528"/>
    <lineage>
        <taxon>unclassified sequences</taxon>
        <taxon>metagenomes</taxon>
        <taxon>organismal metagenomes</taxon>
    </lineage>
</organism>
<name>A0A6C0CSR8_9ZZZZ</name>
<sequence>MENLYLDLMAHIHTSKGTLDILQKKLDLWKDTQLQNMVTYNEKRQHYLNTIEVPRREFEKEYDLFLKTLQHQRELFMKSTPIKRQALLDVWLNTYNEGVQNLQVFEKSIIYTAKS</sequence>